<dbReference type="AlphaFoldDB" id="X0T0S8"/>
<sequence>MQKYIKLNLHYLGKSKKHQIFRVKKKWDKSLEKITNRPVFTEEFEEIGKIIEIFGPEELPFISMKISPKKEFNPNDNFYAKMR</sequence>
<evidence type="ECO:0008006" key="2">
    <source>
        <dbReference type="Google" id="ProtNLM"/>
    </source>
</evidence>
<reference evidence="1" key="1">
    <citation type="journal article" date="2014" name="Front. Microbiol.">
        <title>High frequency of phylogenetically diverse reductive dehalogenase-homologous genes in deep subseafloor sedimentary metagenomes.</title>
        <authorList>
            <person name="Kawai M."/>
            <person name="Futagami T."/>
            <person name="Toyoda A."/>
            <person name="Takaki Y."/>
            <person name="Nishi S."/>
            <person name="Hori S."/>
            <person name="Arai W."/>
            <person name="Tsubouchi T."/>
            <person name="Morono Y."/>
            <person name="Uchiyama I."/>
            <person name="Ito T."/>
            <person name="Fujiyama A."/>
            <person name="Inagaki F."/>
            <person name="Takami H."/>
        </authorList>
    </citation>
    <scope>NUCLEOTIDE SEQUENCE</scope>
    <source>
        <strain evidence="1">Expedition CK06-06</strain>
    </source>
</reference>
<dbReference type="SUPFAM" id="SSF50447">
    <property type="entry name" value="Translation proteins"/>
    <property type="match status" value="1"/>
</dbReference>
<dbReference type="Gene3D" id="2.40.10.230">
    <property type="entry name" value="Probable tRNA pseudouridine synthase domain"/>
    <property type="match status" value="1"/>
</dbReference>
<evidence type="ECO:0000313" key="1">
    <source>
        <dbReference type="EMBL" id="GAF86864.1"/>
    </source>
</evidence>
<dbReference type="EMBL" id="BARS01019031">
    <property type="protein sequence ID" value="GAF86864.1"/>
    <property type="molecule type" value="Genomic_DNA"/>
</dbReference>
<proteinExistence type="predicted"/>
<comment type="caution">
    <text evidence="1">The sequence shown here is derived from an EMBL/GenBank/DDBJ whole genome shotgun (WGS) entry which is preliminary data.</text>
</comment>
<gene>
    <name evidence="1" type="ORF">S01H1_30880</name>
</gene>
<organism evidence="1">
    <name type="scientific">marine sediment metagenome</name>
    <dbReference type="NCBI Taxonomy" id="412755"/>
    <lineage>
        <taxon>unclassified sequences</taxon>
        <taxon>metagenomes</taxon>
        <taxon>ecological metagenomes</taxon>
    </lineage>
</organism>
<protein>
    <recommendedName>
        <fullName evidence="2">H/ACA RNA-protein complex component Gar1</fullName>
    </recommendedName>
</protein>
<dbReference type="InterPro" id="IPR009000">
    <property type="entry name" value="Transl_B-barrel_sf"/>
</dbReference>
<name>X0T0S8_9ZZZZ</name>
<dbReference type="InterPro" id="IPR038664">
    <property type="entry name" value="Gar1/Naf1_Cbf5-bd_sf"/>
</dbReference>
<accession>X0T0S8</accession>